<dbReference type="AlphaFoldDB" id="A0A4D6MKZ1"/>
<reference evidence="2 3" key="1">
    <citation type="submission" date="2019-04" db="EMBL/GenBank/DDBJ databases">
        <title>An improved genome assembly and genetic linkage map for asparagus bean, Vigna unguiculata ssp. sesquipedialis.</title>
        <authorList>
            <person name="Xia Q."/>
            <person name="Zhang R."/>
            <person name="Dong Y."/>
        </authorList>
    </citation>
    <scope>NUCLEOTIDE SEQUENCE [LARGE SCALE GENOMIC DNA]</scope>
    <source>
        <tissue evidence="2">Leaf</tissue>
    </source>
</reference>
<dbReference type="EMBL" id="CP039351">
    <property type="protein sequence ID" value="QCE01668.1"/>
    <property type="molecule type" value="Genomic_DNA"/>
</dbReference>
<sequence length="114" mass="11982">MGGGGEPVSSILEDNFEKDSSMDGGKQDFERDSCMGGGKPVSSVMEQGLGYSVNSDCMGGGGEPVSSILEDDFKKYSCMDGGEQDFERDSCMGGGKPISSVLFLLLWNKVSKGS</sequence>
<evidence type="ECO:0000313" key="2">
    <source>
        <dbReference type="EMBL" id="QCE01668.1"/>
    </source>
</evidence>
<name>A0A4D6MKZ1_VIGUN</name>
<evidence type="ECO:0000313" key="3">
    <source>
        <dbReference type="Proteomes" id="UP000501690"/>
    </source>
</evidence>
<keyword evidence="3" id="KW-1185">Reference proteome</keyword>
<accession>A0A4D6MKZ1</accession>
<dbReference type="Proteomes" id="UP000501690">
    <property type="component" value="Linkage Group LG7"/>
</dbReference>
<organism evidence="2 3">
    <name type="scientific">Vigna unguiculata</name>
    <name type="common">Cowpea</name>
    <dbReference type="NCBI Taxonomy" id="3917"/>
    <lineage>
        <taxon>Eukaryota</taxon>
        <taxon>Viridiplantae</taxon>
        <taxon>Streptophyta</taxon>
        <taxon>Embryophyta</taxon>
        <taxon>Tracheophyta</taxon>
        <taxon>Spermatophyta</taxon>
        <taxon>Magnoliopsida</taxon>
        <taxon>eudicotyledons</taxon>
        <taxon>Gunneridae</taxon>
        <taxon>Pentapetalae</taxon>
        <taxon>rosids</taxon>
        <taxon>fabids</taxon>
        <taxon>Fabales</taxon>
        <taxon>Fabaceae</taxon>
        <taxon>Papilionoideae</taxon>
        <taxon>50 kb inversion clade</taxon>
        <taxon>NPAAA clade</taxon>
        <taxon>indigoferoid/millettioid clade</taxon>
        <taxon>Phaseoleae</taxon>
        <taxon>Vigna</taxon>
    </lineage>
</organism>
<proteinExistence type="predicted"/>
<feature type="compositionally biased region" description="Basic and acidic residues" evidence="1">
    <location>
        <begin position="15"/>
        <end position="33"/>
    </location>
</feature>
<protein>
    <submittedName>
        <fullName evidence="2">Uncharacterized protein</fullName>
    </submittedName>
</protein>
<gene>
    <name evidence="2" type="ORF">DEO72_LG7g2967</name>
</gene>
<feature type="region of interest" description="Disordered" evidence="1">
    <location>
        <begin position="1"/>
        <end position="41"/>
    </location>
</feature>
<evidence type="ECO:0000256" key="1">
    <source>
        <dbReference type="SAM" id="MobiDB-lite"/>
    </source>
</evidence>